<gene>
    <name evidence="1" type="ORF">QQS21_005810</name>
</gene>
<sequence>MSTHDMKDAYPSRDQAHIENWYGTSLFGWDKLVDYDGVATNLDFNSAAALEFLGPSGLNKDQQQQIQAVFNNVRCDDPMKWCTTAGESDEPKCPPLVSAKGEEQVIETAAYVRNPFEKGNDKFSEITFCRSVFSLRNLGNAMAHGSGPKNPILKANLNNYEGRGKSMSSNIGLDLIAYFTYLADTFLHELFHLDLAANSKNNSPNPQIRDLLIKFRIGSGKDRGKITKWTKVYGARVAKVLARFQPWRMDQSLGYFIQRSDDSLTMFALARYVQQKFGYYPYIPIIYDQIQELPLIPPRDSDDRPDWSSVVAFAKSNTEPTAFINFTETEPSSLKSGKCTIMYDNGSGEDLEIGTPLDKSWYPQSYWDQHERWIEEVRNATGSVNGENYHTCKFNITEIWTCEPVESNLYARVTLSDAAGKHIYQTPSSTHSPGVPINDALPWHLKEDGMKRELVIVGEHQNDYVQFYYGDQAWRSTDRQGTASCKLKSSNWASDGPTCPGPAETRTYECSYQC</sequence>
<evidence type="ECO:0000313" key="2">
    <source>
        <dbReference type="Proteomes" id="UP001251528"/>
    </source>
</evidence>
<dbReference type="AlphaFoldDB" id="A0AAJ0CP46"/>
<reference evidence="1" key="1">
    <citation type="submission" date="2023-06" db="EMBL/GenBank/DDBJ databases">
        <title>Conoideocrella luteorostrata (Hypocreales: Clavicipitaceae), a potential biocontrol fungus for elongate hemlock scale in United States Christmas tree production areas.</title>
        <authorList>
            <person name="Barrett H."/>
            <person name="Lovett B."/>
            <person name="Macias A.M."/>
            <person name="Stajich J.E."/>
            <person name="Kasson M.T."/>
        </authorList>
    </citation>
    <scope>NUCLEOTIDE SEQUENCE</scope>
    <source>
        <strain evidence="1">ARSEF 14590</strain>
    </source>
</reference>
<name>A0AAJ0CP46_9HYPO</name>
<dbReference type="EMBL" id="JASWJB010000100">
    <property type="protein sequence ID" value="KAK2598099.1"/>
    <property type="molecule type" value="Genomic_DNA"/>
</dbReference>
<proteinExistence type="predicted"/>
<evidence type="ECO:0000313" key="1">
    <source>
        <dbReference type="EMBL" id="KAK2598099.1"/>
    </source>
</evidence>
<keyword evidence="2" id="KW-1185">Reference proteome</keyword>
<dbReference type="Proteomes" id="UP001251528">
    <property type="component" value="Unassembled WGS sequence"/>
</dbReference>
<protein>
    <submittedName>
        <fullName evidence="1">Uncharacterized protein</fullName>
    </submittedName>
</protein>
<organism evidence="1 2">
    <name type="scientific">Conoideocrella luteorostrata</name>
    <dbReference type="NCBI Taxonomy" id="1105319"/>
    <lineage>
        <taxon>Eukaryota</taxon>
        <taxon>Fungi</taxon>
        <taxon>Dikarya</taxon>
        <taxon>Ascomycota</taxon>
        <taxon>Pezizomycotina</taxon>
        <taxon>Sordariomycetes</taxon>
        <taxon>Hypocreomycetidae</taxon>
        <taxon>Hypocreales</taxon>
        <taxon>Clavicipitaceae</taxon>
        <taxon>Conoideocrella</taxon>
    </lineage>
</organism>
<comment type="caution">
    <text evidence="1">The sequence shown here is derived from an EMBL/GenBank/DDBJ whole genome shotgun (WGS) entry which is preliminary data.</text>
</comment>
<accession>A0AAJ0CP46</accession>